<evidence type="ECO:0000313" key="1">
    <source>
        <dbReference type="EMBL" id="SIR78089.1"/>
    </source>
</evidence>
<dbReference type="AlphaFoldDB" id="A0A377GLY5"/>
<accession>A0A377GLY5</accession>
<sequence>MIPLALLKDLEQLEETAKVYLYGKTHYLTEPKSFNFSLLKRVQISIEGLPLNQKKIELMERYQKVFTQISSFHPKIIYLSDFNNEINTYKPLYKQLASLEQQAMTFYNSYFNVNKPTFDWDGLCDIRSQISNLKNSSDKIQLMQLFEHGVLTTISQVRPKTYSELTFESELEDSSQVISSDRTKSR</sequence>
<evidence type="ECO:0000313" key="3">
    <source>
        <dbReference type="Proteomes" id="UP000186808"/>
    </source>
</evidence>
<reference evidence="2 4" key="2">
    <citation type="submission" date="2018-06" db="EMBL/GenBank/DDBJ databases">
        <authorList>
            <consortium name="Pathogen Informatics"/>
            <person name="Doyle S."/>
        </authorList>
    </citation>
    <scope>NUCLEOTIDE SEQUENCE [LARGE SCALE GENOMIC DNA]</scope>
    <source>
        <strain evidence="2 4">NCTC11401</strain>
    </source>
</reference>
<dbReference type="Proteomes" id="UP000254374">
    <property type="component" value="Unassembled WGS sequence"/>
</dbReference>
<evidence type="ECO:0000313" key="2">
    <source>
        <dbReference type="EMBL" id="STO25505.1"/>
    </source>
</evidence>
<gene>
    <name evidence="2" type="ORF">NCTC11401_02342</name>
    <name evidence="1" type="ORF">SAMN05421777_12432</name>
</gene>
<name>A0A377GLY5_9GAMM</name>
<protein>
    <submittedName>
        <fullName evidence="2">Uncharacterized protein</fullName>
    </submittedName>
</protein>
<dbReference type="EMBL" id="FTNL01000024">
    <property type="protein sequence ID" value="SIR78089.1"/>
    <property type="molecule type" value="Genomic_DNA"/>
</dbReference>
<dbReference type="OrthoDB" id="5652673at2"/>
<proteinExistence type="predicted"/>
<dbReference type="RefSeq" id="WP_058468948.1">
    <property type="nucleotide sequence ID" value="NZ_CAAAIX010000027.1"/>
</dbReference>
<dbReference type="STRING" id="464.Lgor_2494"/>
<dbReference type="EMBL" id="UGGV01000001">
    <property type="protein sequence ID" value="STO25505.1"/>
    <property type="molecule type" value="Genomic_DNA"/>
</dbReference>
<organism evidence="2 4">
    <name type="scientific">Fluoribacter gormanii</name>
    <dbReference type="NCBI Taxonomy" id="464"/>
    <lineage>
        <taxon>Bacteria</taxon>
        <taxon>Pseudomonadati</taxon>
        <taxon>Pseudomonadota</taxon>
        <taxon>Gammaproteobacteria</taxon>
        <taxon>Legionellales</taxon>
        <taxon>Legionellaceae</taxon>
        <taxon>Fluoribacter</taxon>
    </lineage>
</organism>
<reference evidence="1 3" key="1">
    <citation type="submission" date="2017-01" db="EMBL/GenBank/DDBJ databases">
        <authorList>
            <person name="Varghese N."/>
            <person name="Submissions S."/>
        </authorList>
    </citation>
    <scope>NUCLEOTIDE SEQUENCE [LARGE SCALE GENOMIC DNA]</scope>
    <source>
        <strain evidence="1 3">ATCC 33342</strain>
    </source>
</reference>
<keyword evidence="3" id="KW-1185">Reference proteome</keyword>
<dbReference type="Proteomes" id="UP000186808">
    <property type="component" value="Unassembled WGS sequence"/>
</dbReference>
<evidence type="ECO:0000313" key="4">
    <source>
        <dbReference type="Proteomes" id="UP000254374"/>
    </source>
</evidence>